<evidence type="ECO:0000313" key="3">
    <source>
        <dbReference type="RefSeq" id="XP_071933159.1"/>
    </source>
</evidence>
<dbReference type="InterPro" id="IPR012337">
    <property type="entry name" value="RNaseH-like_sf"/>
</dbReference>
<gene>
    <name evidence="3" type="primary">LOC140035718</name>
</gene>
<dbReference type="PANTHER" id="PTHR48475:SF2">
    <property type="entry name" value="RIBONUCLEASE H"/>
    <property type="match status" value="1"/>
</dbReference>
<dbReference type="Proteomes" id="UP001652660">
    <property type="component" value="Chromosome 2c"/>
</dbReference>
<organism evidence="2 3">
    <name type="scientific">Coffea arabica</name>
    <name type="common">Arabian coffee</name>
    <dbReference type="NCBI Taxonomy" id="13443"/>
    <lineage>
        <taxon>Eukaryota</taxon>
        <taxon>Viridiplantae</taxon>
        <taxon>Streptophyta</taxon>
        <taxon>Embryophyta</taxon>
        <taxon>Tracheophyta</taxon>
        <taxon>Spermatophyta</taxon>
        <taxon>Magnoliopsida</taxon>
        <taxon>eudicotyledons</taxon>
        <taxon>Gunneridae</taxon>
        <taxon>Pentapetalae</taxon>
        <taxon>asterids</taxon>
        <taxon>lamiids</taxon>
        <taxon>Gentianales</taxon>
        <taxon>Rubiaceae</taxon>
        <taxon>Ixoroideae</taxon>
        <taxon>Gardenieae complex</taxon>
        <taxon>Bertiereae - Coffeeae clade</taxon>
        <taxon>Coffeeae</taxon>
        <taxon>Coffea</taxon>
    </lineage>
</organism>
<dbReference type="Pfam" id="PF00665">
    <property type="entry name" value="rve"/>
    <property type="match status" value="1"/>
</dbReference>
<reference evidence="3" key="1">
    <citation type="submission" date="2025-08" db="UniProtKB">
        <authorList>
            <consortium name="RefSeq"/>
        </authorList>
    </citation>
    <scope>IDENTIFICATION</scope>
    <source>
        <tissue evidence="3">Leaves</tissue>
    </source>
</reference>
<dbReference type="PROSITE" id="PS50994">
    <property type="entry name" value="INTEGRASE"/>
    <property type="match status" value="1"/>
</dbReference>
<keyword evidence="2" id="KW-1185">Reference proteome</keyword>
<dbReference type="PANTHER" id="PTHR48475">
    <property type="entry name" value="RIBONUCLEASE H"/>
    <property type="match status" value="1"/>
</dbReference>
<name>A0ABM4WN26_COFAR</name>
<protein>
    <recommendedName>
        <fullName evidence="1">Integrase catalytic domain-containing protein</fullName>
    </recommendedName>
</protein>
<dbReference type="InterPro" id="IPR001584">
    <property type="entry name" value="Integrase_cat-core"/>
</dbReference>
<evidence type="ECO:0000259" key="1">
    <source>
        <dbReference type="PROSITE" id="PS50994"/>
    </source>
</evidence>
<sequence length="216" mass="24717">MVVAVDYFTKWVEGEPLNAISSRSVQKFLWRNIVCRFGIPRVLVSDNGRQFADSSLQDWCSEFGIRQHFTSVGHPQANETPFALTYGAEAVIPAEIGVPSGRVQNFITQDNEDELRLNLDLLEQRREEAVMRMAKYNGHVARYYNATVRHLSFKPGDLVLRKNTMSRTRGTAKLDPNWEGAYVVKEADRAGYCKLAHFSGEEVPRTWHNSNLRIFH</sequence>
<dbReference type="Gene3D" id="3.30.420.10">
    <property type="entry name" value="Ribonuclease H-like superfamily/Ribonuclease H"/>
    <property type="match status" value="1"/>
</dbReference>
<evidence type="ECO:0000313" key="2">
    <source>
        <dbReference type="Proteomes" id="UP001652660"/>
    </source>
</evidence>
<feature type="domain" description="Integrase catalytic" evidence="1">
    <location>
        <begin position="1"/>
        <end position="78"/>
    </location>
</feature>
<accession>A0ABM4WN26</accession>
<dbReference type="GeneID" id="140035718"/>
<dbReference type="InterPro" id="IPR036397">
    <property type="entry name" value="RNaseH_sf"/>
</dbReference>
<dbReference type="SUPFAM" id="SSF53098">
    <property type="entry name" value="Ribonuclease H-like"/>
    <property type="match status" value="1"/>
</dbReference>
<dbReference type="RefSeq" id="XP_071933159.1">
    <property type="nucleotide sequence ID" value="XM_072077058.1"/>
</dbReference>
<proteinExistence type="predicted"/>